<dbReference type="OrthoDB" id="9795283at2"/>
<dbReference type="SUPFAM" id="SSF140804">
    <property type="entry name" value="YidB-like"/>
    <property type="match status" value="1"/>
</dbReference>
<protein>
    <recommendedName>
        <fullName evidence="3">DUF937 domain-containing protein</fullName>
    </recommendedName>
</protein>
<organism evidence="1 2">
    <name type="scientific">Bordetella genomosp. 5</name>
    <dbReference type="NCBI Taxonomy" id="1395608"/>
    <lineage>
        <taxon>Bacteria</taxon>
        <taxon>Pseudomonadati</taxon>
        <taxon>Pseudomonadota</taxon>
        <taxon>Betaproteobacteria</taxon>
        <taxon>Burkholderiales</taxon>
        <taxon>Alcaligenaceae</taxon>
        <taxon>Bordetella</taxon>
    </lineage>
</organism>
<evidence type="ECO:0000313" key="1">
    <source>
        <dbReference type="EMBL" id="OZI49238.1"/>
    </source>
</evidence>
<dbReference type="EMBL" id="NEVP01000008">
    <property type="protein sequence ID" value="OZI49238.1"/>
    <property type="molecule type" value="Genomic_DNA"/>
</dbReference>
<evidence type="ECO:0008006" key="3">
    <source>
        <dbReference type="Google" id="ProtNLM"/>
    </source>
</evidence>
<dbReference type="AlphaFoldDB" id="A0A261THT3"/>
<name>A0A261THT3_9BORD</name>
<reference evidence="1 2" key="1">
    <citation type="submission" date="2017-05" db="EMBL/GenBank/DDBJ databases">
        <title>Complete and WGS of Bordetella genogroups.</title>
        <authorList>
            <person name="Spilker T."/>
            <person name="LiPuma J."/>
        </authorList>
    </citation>
    <scope>NUCLEOTIDE SEQUENCE [LARGE SCALE GENOMIC DNA]</scope>
    <source>
        <strain evidence="1 2">AU10456</strain>
    </source>
</reference>
<comment type="caution">
    <text evidence="1">The sequence shown here is derived from an EMBL/GenBank/DDBJ whole genome shotgun (WGS) entry which is preliminary data.</text>
</comment>
<evidence type="ECO:0000313" key="2">
    <source>
        <dbReference type="Proteomes" id="UP000216913"/>
    </source>
</evidence>
<proteinExistence type="predicted"/>
<gene>
    <name evidence="1" type="ORF">CAL25_14475</name>
</gene>
<accession>A0A261THT3</accession>
<dbReference type="RefSeq" id="WP_094801080.1">
    <property type="nucleotide sequence ID" value="NZ_NEVN01000007.1"/>
</dbReference>
<dbReference type="InterPro" id="IPR045372">
    <property type="entry name" value="YidB"/>
</dbReference>
<dbReference type="Pfam" id="PF20159">
    <property type="entry name" value="YidB"/>
    <property type="match status" value="1"/>
</dbReference>
<dbReference type="InterPro" id="IPR027405">
    <property type="entry name" value="YidB-like"/>
</dbReference>
<keyword evidence="2" id="KW-1185">Reference proteome</keyword>
<dbReference type="Proteomes" id="UP000216913">
    <property type="component" value="Unassembled WGS sequence"/>
</dbReference>
<sequence>MSLLNTLSTLAGSQAGSAASLIPALIEQINKYPGGLSGLVERFQKGGLGDVVSSWVGTGPNLPVSAQQLDGVLDPGMVDAVATRTGQERGSVLESLTSLLPKLVDQATPDGALGAGQGLDPAKLLGSLAGLLDGRGQAG</sequence>
<dbReference type="Gene3D" id="1.10.10.690">
    <property type="entry name" value="YidB-like"/>
    <property type="match status" value="1"/>
</dbReference>